<comment type="caution">
    <text evidence="1">The sequence shown here is derived from an EMBL/GenBank/DDBJ whole genome shotgun (WGS) entry which is preliminary data.</text>
</comment>
<dbReference type="EMBL" id="LAZR01001611">
    <property type="protein sequence ID" value="KKN42003.1"/>
    <property type="molecule type" value="Genomic_DNA"/>
</dbReference>
<dbReference type="AlphaFoldDB" id="A0A0F9TKS3"/>
<gene>
    <name evidence="1" type="ORF">LCGC14_0717630</name>
</gene>
<protein>
    <recommendedName>
        <fullName evidence="2">Sulfotransferase domain-containing protein</fullName>
    </recommendedName>
</protein>
<reference evidence="1" key="1">
    <citation type="journal article" date="2015" name="Nature">
        <title>Complex archaea that bridge the gap between prokaryotes and eukaryotes.</title>
        <authorList>
            <person name="Spang A."/>
            <person name="Saw J.H."/>
            <person name="Jorgensen S.L."/>
            <person name="Zaremba-Niedzwiedzka K."/>
            <person name="Martijn J."/>
            <person name="Lind A.E."/>
            <person name="van Eijk R."/>
            <person name="Schleper C."/>
            <person name="Guy L."/>
            <person name="Ettema T.J."/>
        </authorList>
    </citation>
    <scope>NUCLEOTIDE SEQUENCE</scope>
</reference>
<dbReference type="InterPro" id="IPR027417">
    <property type="entry name" value="P-loop_NTPase"/>
</dbReference>
<accession>A0A0F9TKS3</accession>
<evidence type="ECO:0008006" key="2">
    <source>
        <dbReference type="Google" id="ProtNLM"/>
    </source>
</evidence>
<proteinExistence type="predicted"/>
<organism evidence="1">
    <name type="scientific">marine sediment metagenome</name>
    <dbReference type="NCBI Taxonomy" id="412755"/>
    <lineage>
        <taxon>unclassified sequences</taxon>
        <taxon>metagenomes</taxon>
        <taxon>ecological metagenomes</taxon>
    </lineage>
</organism>
<evidence type="ECO:0000313" key="1">
    <source>
        <dbReference type="EMBL" id="KKN42003.1"/>
    </source>
</evidence>
<dbReference type="Gene3D" id="3.40.50.300">
    <property type="entry name" value="P-loop containing nucleotide triphosphate hydrolases"/>
    <property type="match status" value="1"/>
</dbReference>
<dbReference type="SUPFAM" id="SSF52540">
    <property type="entry name" value="P-loop containing nucleoside triphosphate hydrolases"/>
    <property type="match status" value="1"/>
</dbReference>
<sequence>MKPPILITGCARSGTSMTAGIIDICGAWGGKMSGSTRYNQKGMFENTNIRQDVIKPLLRSINCDPMGQFPLPTDKHLQGFTGMQSDRLRDRVLAILKLQGLHEDTKWFYKGAKLCLVWTLWHKAFPEAKWVVVRRDPKDIAESCMRTGFMRAYDTIEGWLSWVYIHEARFEHMREAGLQVREVWPHKMVQGSLKEMREVVEWLELDWREFDVIDFITPALWRKGK</sequence>
<dbReference type="Pfam" id="PF13469">
    <property type="entry name" value="Sulfotransfer_3"/>
    <property type="match status" value="1"/>
</dbReference>
<name>A0A0F9TKS3_9ZZZZ</name>